<protein>
    <recommendedName>
        <fullName evidence="2">14-3-3 domain-containing protein</fullName>
    </recommendedName>
</protein>
<dbReference type="SMART" id="SM00101">
    <property type="entry name" value="14_3_3"/>
    <property type="match status" value="1"/>
</dbReference>
<evidence type="ECO:0000259" key="2">
    <source>
        <dbReference type="SMART" id="SM00101"/>
    </source>
</evidence>
<reference evidence="4" key="1">
    <citation type="journal article" date="2013" name="Science">
        <title>The Amborella genome and the evolution of flowering plants.</title>
        <authorList>
            <consortium name="Amborella Genome Project"/>
        </authorList>
    </citation>
    <scope>NUCLEOTIDE SEQUENCE [LARGE SCALE GENOMIC DNA]</scope>
</reference>
<gene>
    <name evidence="3" type="ORF">AMTR_s00008p00038760</name>
</gene>
<dbReference type="STRING" id="13333.W1NHK3"/>
<sequence length="160" mass="18761">MANDSGTREYCLRDYYLSMAKLADVAERYSDMVEYMTLLMCCEHGVVLNPEELEMLWMAYKNFTNCQWSSLCATIVSQASELDTHRPTIIRDYRYRLESELNSILVLLNSHLIPSFVNYWVSRIQYLKMKGDYHLHFARMIRGYEASQAAIAAYFAYKEA</sequence>
<feature type="domain" description="14-3-3" evidence="2">
    <location>
        <begin position="13"/>
        <end position="160"/>
    </location>
</feature>
<dbReference type="Gene3D" id="1.20.190.20">
    <property type="entry name" value="14-3-3 domain"/>
    <property type="match status" value="1"/>
</dbReference>
<dbReference type="EMBL" id="KI397486">
    <property type="protein sequence ID" value="ERM95262.1"/>
    <property type="molecule type" value="Genomic_DNA"/>
</dbReference>
<organism evidence="3 4">
    <name type="scientific">Amborella trichopoda</name>
    <dbReference type="NCBI Taxonomy" id="13333"/>
    <lineage>
        <taxon>Eukaryota</taxon>
        <taxon>Viridiplantae</taxon>
        <taxon>Streptophyta</taxon>
        <taxon>Embryophyta</taxon>
        <taxon>Tracheophyta</taxon>
        <taxon>Spermatophyta</taxon>
        <taxon>Magnoliopsida</taxon>
        <taxon>Amborellales</taxon>
        <taxon>Amborellaceae</taxon>
        <taxon>Amborella</taxon>
    </lineage>
</organism>
<dbReference type="PRINTS" id="PR00305">
    <property type="entry name" value="1433ZETA"/>
</dbReference>
<keyword evidence="4" id="KW-1185">Reference proteome</keyword>
<accession>W1NHK3</accession>
<dbReference type="InterPro" id="IPR023410">
    <property type="entry name" value="14-3-3_domain"/>
</dbReference>
<dbReference type="HOGENOM" id="CLU_1654501_0_0_1"/>
<dbReference type="InterPro" id="IPR000308">
    <property type="entry name" value="14-3-3"/>
</dbReference>
<evidence type="ECO:0000313" key="3">
    <source>
        <dbReference type="EMBL" id="ERM95262.1"/>
    </source>
</evidence>
<evidence type="ECO:0000313" key="4">
    <source>
        <dbReference type="Proteomes" id="UP000017836"/>
    </source>
</evidence>
<dbReference type="eggNOG" id="KOG0841">
    <property type="taxonomic scope" value="Eukaryota"/>
</dbReference>
<evidence type="ECO:0000256" key="1">
    <source>
        <dbReference type="ARBA" id="ARBA00006141"/>
    </source>
</evidence>
<dbReference type="InterPro" id="IPR036815">
    <property type="entry name" value="14-3-3_dom_sf"/>
</dbReference>
<dbReference type="Gramene" id="ERM95262">
    <property type="protein sequence ID" value="ERM95262"/>
    <property type="gene ID" value="AMTR_s00008p00038760"/>
</dbReference>
<dbReference type="Pfam" id="PF00244">
    <property type="entry name" value="14-3-3"/>
    <property type="match status" value="1"/>
</dbReference>
<name>W1NHK3_AMBTC</name>
<dbReference type="AlphaFoldDB" id="W1NHK3"/>
<dbReference type="PANTHER" id="PTHR18860">
    <property type="entry name" value="14-3-3 PROTEIN"/>
    <property type="match status" value="1"/>
</dbReference>
<dbReference type="SUPFAM" id="SSF48445">
    <property type="entry name" value="14-3-3 protein"/>
    <property type="match status" value="1"/>
</dbReference>
<comment type="similarity">
    <text evidence="1">Belongs to the 14-3-3 family.</text>
</comment>
<proteinExistence type="inferred from homology"/>
<dbReference type="Proteomes" id="UP000017836">
    <property type="component" value="Unassembled WGS sequence"/>
</dbReference>